<reference evidence="9 10" key="1">
    <citation type="journal article" date="2015" name="Sci. Rep.">
        <title>Genome of the facultative scuticociliatosis pathogen Pseudocohnilembus persalinus provides insight into its virulence through horizontal gene transfer.</title>
        <authorList>
            <person name="Xiong J."/>
            <person name="Wang G."/>
            <person name="Cheng J."/>
            <person name="Tian M."/>
            <person name="Pan X."/>
            <person name="Warren A."/>
            <person name="Jiang C."/>
            <person name="Yuan D."/>
            <person name="Miao W."/>
        </authorList>
    </citation>
    <scope>NUCLEOTIDE SEQUENCE [LARGE SCALE GENOMIC DNA]</scope>
    <source>
        <strain evidence="9">36N120E</strain>
    </source>
</reference>
<accession>A0A0V0R6A9</accession>
<dbReference type="InterPro" id="IPR045269">
    <property type="entry name" value="Atg1-like"/>
</dbReference>
<dbReference type="GO" id="GO:0005776">
    <property type="term" value="C:autophagosome"/>
    <property type="evidence" value="ECO:0007669"/>
    <property type="project" value="TreeGrafter"/>
</dbReference>
<dbReference type="SUPFAM" id="SSF56112">
    <property type="entry name" value="Protein kinase-like (PK-like)"/>
    <property type="match status" value="1"/>
</dbReference>
<dbReference type="Proteomes" id="UP000054937">
    <property type="component" value="Unassembled WGS sequence"/>
</dbReference>
<dbReference type="GO" id="GO:0005524">
    <property type="term" value="F:ATP binding"/>
    <property type="evidence" value="ECO:0007669"/>
    <property type="project" value="UniProtKB-UniRule"/>
</dbReference>
<evidence type="ECO:0000259" key="8">
    <source>
        <dbReference type="PROSITE" id="PS50011"/>
    </source>
</evidence>
<dbReference type="InterPro" id="IPR011009">
    <property type="entry name" value="Kinase-like_dom_sf"/>
</dbReference>
<dbReference type="GO" id="GO:0016020">
    <property type="term" value="C:membrane"/>
    <property type="evidence" value="ECO:0007669"/>
    <property type="project" value="TreeGrafter"/>
</dbReference>
<evidence type="ECO:0000313" key="10">
    <source>
        <dbReference type="Proteomes" id="UP000054937"/>
    </source>
</evidence>
<proteinExistence type="inferred from homology"/>
<keyword evidence="10" id="KW-1185">Reference proteome</keyword>
<evidence type="ECO:0000256" key="7">
    <source>
        <dbReference type="RuleBase" id="RU000304"/>
    </source>
</evidence>
<evidence type="ECO:0000313" key="9">
    <source>
        <dbReference type="EMBL" id="KRX10019.1"/>
    </source>
</evidence>
<dbReference type="PANTHER" id="PTHR24348">
    <property type="entry name" value="SERINE/THREONINE-PROTEIN KINASE UNC-51-RELATED"/>
    <property type="match status" value="1"/>
</dbReference>
<name>A0A0V0R6A9_PSEPJ</name>
<dbReference type="GO" id="GO:0004674">
    <property type="term" value="F:protein serine/threonine kinase activity"/>
    <property type="evidence" value="ECO:0007669"/>
    <property type="project" value="UniProtKB-KW"/>
</dbReference>
<dbReference type="EMBL" id="LDAU01000040">
    <property type="protein sequence ID" value="KRX10019.1"/>
    <property type="molecule type" value="Genomic_DNA"/>
</dbReference>
<dbReference type="PROSITE" id="PS50011">
    <property type="entry name" value="PROTEIN_KINASE_DOM"/>
    <property type="match status" value="1"/>
</dbReference>
<dbReference type="GO" id="GO:0010506">
    <property type="term" value="P:regulation of autophagy"/>
    <property type="evidence" value="ECO:0007669"/>
    <property type="project" value="InterPro"/>
</dbReference>
<gene>
    <name evidence="9" type="ORF">PPERSA_08422</name>
</gene>
<dbReference type="PROSITE" id="PS00108">
    <property type="entry name" value="PROTEIN_KINASE_ST"/>
    <property type="match status" value="1"/>
</dbReference>
<dbReference type="FunFam" id="1.10.510.10:FF:000571">
    <property type="entry name" value="Maternal embryonic leucine zipper kinase"/>
    <property type="match status" value="1"/>
</dbReference>
<keyword evidence="4 9" id="KW-0418">Kinase</keyword>
<keyword evidence="2" id="KW-0808">Transferase</keyword>
<feature type="domain" description="Protein kinase" evidence="8">
    <location>
        <begin position="13"/>
        <end position="277"/>
    </location>
</feature>
<evidence type="ECO:0000256" key="1">
    <source>
        <dbReference type="ARBA" id="ARBA00011245"/>
    </source>
</evidence>
<dbReference type="GO" id="GO:0005829">
    <property type="term" value="C:cytosol"/>
    <property type="evidence" value="ECO:0007669"/>
    <property type="project" value="TreeGrafter"/>
</dbReference>
<dbReference type="AlphaFoldDB" id="A0A0V0R6A9"/>
<feature type="binding site" evidence="6">
    <location>
        <position position="43"/>
    </location>
    <ligand>
        <name>ATP</name>
        <dbReference type="ChEBI" id="CHEBI:30616"/>
    </ligand>
</feature>
<evidence type="ECO:0000256" key="6">
    <source>
        <dbReference type="PROSITE-ProRule" id="PRU10141"/>
    </source>
</evidence>
<dbReference type="InterPro" id="IPR000719">
    <property type="entry name" value="Prot_kinase_dom"/>
</dbReference>
<organism evidence="9 10">
    <name type="scientific">Pseudocohnilembus persalinus</name>
    <name type="common">Ciliate</name>
    <dbReference type="NCBI Taxonomy" id="266149"/>
    <lineage>
        <taxon>Eukaryota</taxon>
        <taxon>Sar</taxon>
        <taxon>Alveolata</taxon>
        <taxon>Ciliophora</taxon>
        <taxon>Intramacronucleata</taxon>
        <taxon>Oligohymenophorea</taxon>
        <taxon>Scuticociliatia</taxon>
        <taxon>Philasterida</taxon>
        <taxon>Pseudocohnilembidae</taxon>
        <taxon>Pseudocohnilembus</taxon>
    </lineage>
</organism>
<dbReference type="InterPro" id="IPR008271">
    <property type="entry name" value="Ser/Thr_kinase_AS"/>
</dbReference>
<dbReference type="GO" id="GO:0000407">
    <property type="term" value="C:phagophore assembly site"/>
    <property type="evidence" value="ECO:0007669"/>
    <property type="project" value="TreeGrafter"/>
</dbReference>
<dbReference type="PROSITE" id="PS00107">
    <property type="entry name" value="PROTEIN_KINASE_ATP"/>
    <property type="match status" value="1"/>
</dbReference>
<dbReference type="SMART" id="SM00220">
    <property type="entry name" value="S_TKc"/>
    <property type="match status" value="1"/>
</dbReference>
<sequence>MEANLKQIGKYVVNLSDNLGKGSFGDVYGGFNSEEPETKLAVKILNMDKLAESEHHEDNQKMLRREIRILKSLKSDYIAQMYDIIRTSRNLYMFLRYADGGDLAAYLKKQPQHRLPEEQAMKLFAQICKGYQALHNSKIIHRDIKPANILLDKGTALLADFGLGKMIEADPNKQQQITIQGTPYYRSPQLLKEDITHTVATSKCDVWSTGTLLYEMINGRRPWNANNIVDYDKAIRSQPLKFDVQVSEPVKNIITGMLQIEEKDRLSWEEVFNHPAVKAVKL</sequence>
<dbReference type="InParanoid" id="A0A0V0R6A9"/>
<evidence type="ECO:0000256" key="2">
    <source>
        <dbReference type="ARBA" id="ARBA00022679"/>
    </source>
</evidence>
<evidence type="ECO:0000256" key="5">
    <source>
        <dbReference type="ARBA" id="ARBA00022840"/>
    </source>
</evidence>
<keyword evidence="3 6" id="KW-0547">Nucleotide-binding</keyword>
<dbReference type="Gene3D" id="1.10.510.10">
    <property type="entry name" value="Transferase(Phosphotransferase) domain 1"/>
    <property type="match status" value="1"/>
</dbReference>
<dbReference type="OMA" id="NGYPPFC"/>
<dbReference type="OrthoDB" id="40902at2759"/>
<comment type="caution">
    <text evidence="9">The sequence shown here is derived from an EMBL/GenBank/DDBJ whole genome shotgun (WGS) entry which is preliminary data.</text>
</comment>
<comment type="similarity">
    <text evidence="7">Belongs to the protein kinase superfamily.</text>
</comment>
<dbReference type="InterPro" id="IPR017441">
    <property type="entry name" value="Protein_kinase_ATP_BS"/>
</dbReference>
<dbReference type="GO" id="GO:0000045">
    <property type="term" value="P:autophagosome assembly"/>
    <property type="evidence" value="ECO:0007669"/>
    <property type="project" value="TreeGrafter"/>
</dbReference>
<evidence type="ECO:0000256" key="3">
    <source>
        <dbReference type="ARBA" id="ARBA00022741"/>
    </source>
</evidence>
<evidence type="ECO:0000256" key="4">
    <source>
        <dbReference type="ARBA" id="ARBA00022777"/>
    </source>
</evidence>
<keyword evidence="7" id="KW-0723">Serine/threonine-protein kinase</keyword>
<dbReference type="PANTHER" id="PTHR24348:SF22">
    <property type="entry name" value="NON-SPECIFIC SERINE_THREONINE PROTEIN KINASE"/>
    <property type="match status" value="1"/>
</dbReference>
<dbReference type="Pfam" id="PF00069">
    <property type="entry name" value="Pkinase"/>
    <property type="match status" value="1"/>
</dbReference>
<comment type="subunit">
    <text evidence="1">Monomer.</text>
</comment>
<protein>
    <submittedName>
        <fullName evidence="9">Protein kinase-like domain</fullName>
    </submittedName>
</protein>
<keyword evidence="5 6" id="KW-0067">ATP-binding</keyword>